<dbReference type="Gene3D" id="2.40.50.140">
    <property type="entry name" value="Nucleic acid-binding proteins"/>
    <property type="match status" value="1"/>
</dbReference>
<dbReference type="InterPro" id="IPR019979">
    <property type="entry name" value="Ribosomal_uS17_CS"/>
</dbReference>
<evidence type="ECO:0000256" key="1">
    <source>
        <dbReference type="ARBA" id="ARBA00010254"/>
    </source>
</evidence>
<dbReference type="EMBL" id="JACNFK010000015">
    <property type="protein sequence ID" value="MBC8519106.1"/>
    <property type="molecule type" value="Genomic_DNA"/>
</dbReference>
<name>A0A8J6TPV7_9GAMM</name>
<dbReference type="AlphaFoldDB" id="A0A8J6TPV7"/>
<dbReference type="GO" id="GO:0022627">
    <property type="term" value="C:cytosolic small ribosomal subunit"/>
    <property type="evidence" value="ECO:0007669"/>
    <property type="project" value="UniProtKB-UniRule"/>
</dbReference>
<comment type="caution">
    <text evidence="8">The sequence shown here is derived from an EMBL/GenBank/DDBJ whole genome shotgun (WGS) entry which is preliminary data.</text>
</comment>
<dbReference type="PANTHER" id="PTHR10744">
    <property type="entry name" value="40S RIBOSOMAL PROTEIN S11 FAMILY MEMBER"/>
    <property type="match status" value="1"/>
</dbReference>
<evidence type="ECO:0000313" key="8">
    <source>
        <dbReference type="EMBL" id="MBC8519106.1"/>
    </source>
</evidence>
<evidence type="ECO:0000256" key="6">
    <source>
        <dbReference type="HAMAP-Rule" id="MF_01345"/>
    </source>
</evidence>
<evidence type="ECO:0000256" key="3">
    <source>
        <dbReference type="ARBA" id="ARBA00022884"/>
    </source>
</evidence>
<dbReference type="GO" id="GO:0019843">
    <property type="term" value="F:rRNA binding"/>
    <property type="evidence" value="ECO:0007669"/>
    <property type="project" value="UniProtKB-UniRule"/>
</dbReference>
<keyword evidence="3 6" id="KW-0694">RNA-binding</keyword>
<dbReference type="HAMAP" id="MF_01345_B">
    <property type="entry name" value="Ribosomal_uS17_B"/>
    <property type="match status" value="1"/>
</dbReference>
<accession>A0A8J6TPV7</accession>
<comment type="subunit">
    <text evidence="6">Part of the 30S ribosomal subunit.</text>
</comment>
<proteinExistence type="inferred from homology"/>
<evidence type="ECO:0000313" key="9">
    <source>
        <dbReference type="Proteomes" id="UP000654401"/>
    </source>
</evidence>
<protein>
    <recommendedName>
        <fullName evidence="6">Small ribosomal subunit protein uS17</fullName>
    </recommendedName>
</protein>
<reference evidence="8 9" key="1">
    <citation type="submission" date="2020-08" db="EMBL/GenBank/DDBJ databases">
        <title>Bridging the membrane lipid divide: bacteria of the FCB group superphylum have the potential to synthesize archaeal ether lipids.</title>
        <authorList>
            <person name="Villanueva L."/>
            <person name="Von Meijenfeldt F.A.B."/>
            <person name="Westbye A.B."/>
            <person name="Yadav S."/>
            <person name="Hopmans E.C."/>
            <person name="Dutilh B.E."/>
            <person name="Sinninghe Damste J.S."/>
        </authorList>
    </citation>
    <scope>NUCLEOTIDE SEQUENCE [LARGE SCALE GENOMIC DNA]</scope>
    <source>
        <strain evidence="8">NIOZ-UU100</strain>
    </source>
</reference>
<comment type="similarity">
    <text evidence="1 6 7">Belongs to the universal ribosomal protein uS17 family.</text>
</comment>
<dbReference type="InterPro" id="IPR019984">
    <property type="entry name" value="Ribosomal_uS17_bact/chlr"/>
</dbReference>
<comment type="function">
    <text evidence="6">One of the primary rRNA binding proteins, it binds specifically to the 5'-end of 16S ribosomal RNA.</text>
</comment>
<evidence type="ECO:0000256" key="4">
    <source>
        <dbReference type="ARBA" id="ARBA00022980"/>
    </source>
</evidence>
<dbReference type="NCBIfam" id="NF004123">
    <property type="entry name" value="PRK05610.1"/>
    <property type="match status" value="1"/>
</dbReference>
<gene>
    <name evidence="6 8" type="primary">rpsQ</name>
    <name evidence="8" type="ORF">H8D24_01675</name>
</gene>
<keyword evidence="5 6" id="KW-0687">Ribonucleoprotein</keyword>
<evidence type="ECO:0000256" key="5">
    <source>
        <dbReference type="ARBA" id="ARBA00023274"/>
    </source>
</evidence>
<evidence type="ECO:0000256" key="2">
    <source>
        <dbReference type="ARBA" id="ARBA00022730"/>
    </source>
</evidence>
<dbReference type="CDD" id="cd00364">
    <property type="entry name" value="Ribosomal_uS17"/>
    <property type="match status" value="1"/>
</dbReference>
<organism evidence="8 9">
    <name type="scientific">Candidatus Thiopontia autotrophica</name>
    <dbReference type="NCBI Taxonomy" id="2841688"/>
    <lineage>
        <taxon>Bacteria</taxon>
        <taxon>Pseudomonadati</taxon>
        <taxon>Pseudomonadota</taxon>
        <taxon>Gammaproteobacteria</taxon>
        <taxon>Candidatus Thiopontia</taxon>
    </lineage>
</organism>
<keyword evidence="4 6" id="KW-0689">Ribosomal protein</keyword>
<dbReference type="InterPro" id="IPR000266">
    <property type="entry name" value="Ribosomal_uS17"/>
</dbReference>
<dbReference type="Pfam" id="PF00366">
    <property type="entry name" value="Ribosomal_S17"/>
    <property type="match status" value="1"/>
</dbReference>
<dbReference type="NCBIfam" id="TIGR03635">
    <property type="entry name" value="uS17_bact"/>
    <property type="match status" value="1"/>
</dbReference>
<dbReference type="GO" id="GO:0006412">
    <property type="term" value="P:translation"/>
    <property type="evidence" value="ECO:0007669"/>
    <property type="project" value="UniProtKB-UniRule"/>
</dbReference>
<keyword evidence="2 6" id="KW-0699">rRNA-binding</keyword>
<dbReference type="SUPFAM" id="SSF50249">
    <property type="entry name" value="Nucleic acid-binding proteins"/>
    <property type="match status" value="1"/>
</dbReference>
<dbReference type="PANTHER" id="PTHR10744:SF1">
    <property type="entry name" value="SMALL RIBOSOMAL SUBUNIT PROTEIN US17M"/>
    <property type="match status" value="1"/>
</dbReference>
<sequence length="88" mass="9871">MSEQTTTGRTITGRVVSNKGDKSITVMVQRQVKHPIYKKFIKRSTKLHAHDENNQCNEGDVVTIQECRPISKSKSFRLVEVVESAAAV</sequence>
<dbReference type="PRINTS" id="PR00973">
    <property type="entry name" value="RIBOSOMALS17"/>
</dbReference>
<dbReference type="PROSITE" id="PS00056">
    <property type="entry name" value="RIBOSOMAL_S17"/>
    <property type="match status" value="1"/>
</dbReference>
<evidence type="ECO:0000256" key="7">
    <source>
        <dbReference type="RuleBase" id="RU003872"/>
    </source>
</evidence>
<dbReference type="InterPro" id="IPR012340">
    <property type="entry name" value="NA-bd_OB-fold"/>
</dbReference>
<dbReference type="Proteomes" id="UP000654401">
    <property type="component" value="Unassembled WGS sequence"/>
</dbReference>
<dbReference type="GO" id="GO:0003735">
    <property type="term" value="F:structural constituent of ribosome"/>
    <property type="evidence" value="ECO:0007669"/>
    <property type="project" value="UniProtKB-UniRule"/>
</dbReference>